<accession>A0AC58ML48</accession>
<protein>
    <submittedName>
        <fullName evidence="2">Zinc finger CW-type PWWP domain protein 2 isoform X4</fullName>
    </submittedName>
</protein>
<proteinExistence type="predicted"/>
<name>A0AC58ML48_CASCN</name>
<reference evidence="2" key="1">
    <citation type="submission" date="2025-08" db="UniProtKB">
        <authorList>
            <consortium name="RefSeq"/>
        </authorList>
    </citation>
    <scope>IDENTIFICATION</scope>
</reference>
<evidence type="ECO:0000313" key="1">
    <source>
        <dbReference type="Proteomes" id="UP001732720"/>
    </source>
</evidence>
<sequence>MDFSAENNLYVNRVWVQCENESCLKWRLLSSEDAVKMDHNEPWFCFMNTDSRYNECCISEEDFPEESQFHQSGFKIVYSQLPLGSLVLVKLQSWPSWPGILCPDPFKGKYVTYDLDGNVEQYHIEFLGDPHSRSWINATFVGHYSITLKINPKHVPKLLWWPRKGCMFPKLMLKRKSPKLEKRKVVSETEVLLNELEKMLQQALEPTATPDESEEAQGEEINTGEKLLICSPEAPEGSPFHGHHEEDYLIIDGIKLKAGECIKNITNKFKEIDALMSEF</sequence>
<evidence type="ECO:0000313" key="2">
    <source>
        <dbReference type="RefSeq" id="XP_073930142.1"/>
    </source>
</evidence>
<dbReference type="RefSeq" id="XP_073930142.1">
    <property type="nucleotide sequence ID" value="XM_074074041.1"/>
</dbReference>
<organism evidence="1 2">
    <name type="scientific">Castor canadensis</name>
    <name type="common">American beaver</name>
    <dbReference type="NCBI Taxonomy" id="51338"/>
    <lineage>
        <taxon>Eukaryota</taxon>
        <taxon>Metazoa</taxon>
        <taxon>Chordata</taxon>
        <taxon>Craniata</taxon>
        <taxon>Vertebrata</taxon>
        <taxon>Euteleostomi</taxon>
        <taxon>Mammalia</taxon>
        <taxon>Eutheria</taxon>
        <taxon>Euarchontoglires</taxon>
        <taxon>Glires</taxon>
        <taxon>Rodentia</taxon>
        <taxon>Castorimorpha</taxon>
        <taxon>Castoridae</taxon>
        <taxon>Castor</taxon>
    </lineage>
</organism>
<gene>
    <name evidence="2" type="primary">Zcwpw2</name>
</gene>
<keyword evidence="1" id="KW-1185">Reference proteome</keyword>
<dbReference type="Proteomes" id="UP001732720">
    <property type="component" value="Chromosome 5"/>
</dbReference>